<dbReference type="GO" id="GO:0005576">
    <property type="term" value="C:extracellular region"/>
    <property type="evidence" value="ECO:0007669"/>
    <property type="project" value="InterPro"/>
</dbReference>
<dbReference type="InterPro" id="IPR016179">
    <property type="entry name" value="Insulin-like"/>
</dbReference>
<evidence type="ECO:0000259" key="6">
    <source>
        <dbReference type="SMART" id="SM00078"/>
    </source>
</evidence>
<evidence type="ECO:0000256" key="2">
    <source>
        <dbReference type="ARBA" id="ARBA00011207"/>
    </source>
</evidence>
<dbReference type="InterPro" id="IPR036438">
    <property type="entry name" value="Insulin-like_sf"/>
</dbReference>
<comment type="similarity">
    <text evidence="1">Belongs to the insulin family.</text>
</comment>
<comment type="subunit">
    <text evidence="2">Heterodimer of a B chain and an A chain linked by two disulfide bonds.</text>
</comment>
<dbReference type="SUPFAM" id="SSF56994">
    <property type="entry name" value="Insulin-like"/>
    <property type="match status" value="1"/>
</dbReference>
<dbReference type="Gene3D" id="1.10.100.10">
    <property type="entry name" value="Insulin-like"/>
    <property type="match status" value="1"/>
</dbReference>
<dbReference type="PRINTS" id="PR00276">
    <property type="entry name" value="INSULINFAMLY"/>
</dbReference>
<evidence type="ECO:0000256" key="1">
    <source>
        <dbReference type="ARBA" id="ARBA00009034"/>
    </source>
</evidence>
<dbReference type="AlphaFoldDB" id="A0A482PFT0"/>
<evidence type="ECO:0000256" key="5">
    <source>
        <dbReference type="ARBA" id="ARBA00023157"/>
    </source>
</evidence>
<proteinExistence type="evidence at transcript level"/>
<dbReference type="InterPro" id="IPR022352">
    <property type="entry name" value="Ins/IGF/rlx"/>
</dbReference>
<dbReference type="Pfam" id="PF00049">
    <property type="entry name" value="Insulin"/>
    <property type="match status" value="1"/>
</dbReference>
<dbReference type="PANTHER" id="PTHR13647:SF4">
    <property type="entry name" value="INSULIN-LIKE PEPTIDE 1-RELATED"/>
    <property type="match status" value="1"/>
</dbReference>
<feature type="domain" description="Insulin-like" evidence="6">
    <location>
        <begin position="52"/>
        <end position="141"/>
    </location>
</feature>
<protein>
    <submittedName>
        <fullName evidence="7">Insulin-like peptide 2</fullName>
    </submittedName>
</protein>
<dbReference type="SMART" id="SM00078">
    <property type="entry name" value="IlGF"/>
    <property type="match status" value="1"/>
</dbReference>
<dbReference type="GO" id="GO:0005179">
    <property type="term" value="F:hormone activity"/>
    <property type="evidence" value="ECO:0007669"/>
    <property type="project" value="InterPro"/>
</dbReference>
<reference evidence="7" key="1">
    <citation type="submission" date="2018-08" db="EMBL/GenBank/DDBJ databases">
        <authorList>
            <person name="Mao J."/>
        </authorList>
    </citation>
    <scope>NUCLEOTIDE SEQUENCE</scope>
</reference>
<dbReference type="EMBL" id="MH753709">
    <property type="protein sequence ID" value="QBS36242.1"/>
    <property type="molecule type" value="mRNA"/>
</dbReference>
<keyword evidence="4" id="KW-0732">Signal</keyword>
<evidence type="ECO:0000256" key="4">
    <source>
        <dbReference type="ARBA" id="ARBA00022729"/>
    </source>
</evidence>
<accession>A0A482PFT0</accession>
<organism evidence="7">
    <name type="scientific">Chrysopa pallens</name>
    <name type="common">Green lacewing</name>
    <name type="synonym">Hemerobius pallens</name>
    <dbReference type="NCBI Taxonomy" id="417485"/>
    <lineage>
        <taxon>Eukaryota</taxon>
        <taxon>Metazoa</taxon>
        <taxon>Ecdysozoa</taxon>
        <taxon>Arthropoda</taxon>
        <taxon>Hexapoda</taxon>
        <taxon>Insecta</taxon>
        <taxon>Pterygota</taxon>
        <taxon>Neoptera</taxon>
        <taxon>Endopterygota</taxon>
        <taxon>Neuroptera</taxon>
        <taxon>Hemerobiiformia</taxon>
        <taxon>Chrysopidae</taxon>
        <taxon>Chrysopinae</taxon>
        <taxon>Chrysopa</taxon>
    </lineage>
</organism>
<dbReference type="PANTHER" id="PTHR13647">
    <property type="entry name" value="INSULIN-LIKE PEPTIDE 2-RELATED"/>
    <property type="match status" value="1"/>
</dbReference>
<evidence type="ECO:0000313" key="7">
    <source>
        <dbReference type="EMBL" id="QBS36242.1"/>
    </source>
</evidence>
<name>A0A482PFT0_CHRPA</name>
<sequence>MAKTMKLVKLNNLNNGNNSNSNKSVIILSIQLIIVLLITCINQSSQTPIEYRRYCGEEIPEIIKLVCKGQYNGYGDDIPPPPTLHGRDSGTYYDNNKYFTNRQYNMYNSYQSDDVQQHSETKIVDECCHKPCGFRTLRTYCDIRG</sequence>
<keyword evidence="5" id="KW-1015">Disulfide bond</keyword>
<keyword evidence="3" id="KW-0165">Cleavage on pair of basic residues</keyword>
<evidence type="ECO:0000256" key="3">
    <source>
        <dbReference type="ARBA" id="ARBA00022685"/>
    </source>
</evidence>